<evidence type="ECO:0000256" key="4">
    <source>
        <dbReference type="SAM" id="MobiDB-lite"/>
    </source>
</evidence>
<feature type="region of interest" description="Disordered" evidence="4">
    <location>
        <begin position="82"/>
        <end position="101"/>
    </location>
</feature>
<name>A0A423XL21_9PEZI</name>
<organism evidence="6 7">
    <name type="scientific">Cytospora leucostoma</name>
    <dbReference type="NCBI Taxonomy" id="1230097"/>
    <lineage>
        <taxon>Eukaryota</taxon>
        <taxon>Fungi</taxon>
        <taxon>Dikarya</taxon>
        <taxon>Ascomycota</taxon>
        <taxon>Pezizomycotina</taxon>
        <taxon>Sordariomycetes</taxon>
        <taxon>Sordariomycetidae</taxon>
        <taxon>Diaporthales</taxon>
        <taxon>Cytosporaceae</taxon>
        <taxon>Cytospora</taxon>
    </lineage>
</organism>
<keyword evidence="2" id="KW-0805">Transcription regulation</keyword>
<dbReference type="InterPro" id="IPR007282">
    <property type="entry name" value="NOT2/3/5_C"/>
</dbReference>
<dbReference type="Gene3D" id="2.30.30.1020">
    <property type="entry name" value="CCR4-NOT complex subunit 2/3/5, C-terminal domain"/>
    <property type="match status" value="1"/>
</dbReference>
<dbReference type="InterPro" id="IPR038635">
    <property type="entry name" value="CCR4-NOT_su2/3/5_C_sf"/>
</dbReference>
<proteinExistence type="inferred from homology"/>
<dbReference type="EMBL" id="LKEB01000004">
    <property type="protein sequence ID" value="ROW16746.1"/>
    <property type="molecule type" value="Genomic_DNA"/>
</dbReference>
<dbReference type="InterPro" id="IPR040168">
    <property type="entry name" value="Not2/3/5"/>
</dbReference>
<feature type="region of interest" description="Disordered" evidence="4">
    <location>
        <begin position="108"/>
        <end position="156"/>
    </location>
</feature>
<feature type="domain" description="NOT2/NOT3/NOT5 C-terminal" evidence="5">
    <location>
        <begin position="329"/>
        <end position="447"/>
    </location>
</feature>
<evidence type="ECO:0000259" key="5">
    <source>
        <dbReference type="Pfam" id="PF04153"/>
    </source>
</evidence>
<dbReference type="STRING" id="1230097.A0A423XL21"/>
<comment type="similarity">
    <text evidence="1">Belongs to the CNOT2/3/5 family.</text>
</comment>
<protein>
    <recommendedName>
        <fullName evidence="5">NOT2/NOT3/NOT5 C-terminal domain-containing protein</fullName>
    </recommendedName>
</protein>
<dbReference type="GO" id="GO:0006355">
    <property type="term" value="P:regulation of DNA-templated transcription"/>
    <property type="evidence" value="ECO:0007669"/>
    <property type="project" value="InterPro"/>
</dbReference>
<dbReference type="PANTHER" id="PTHR23326">
    <property type="entry name" value="CCR4 NOT-RELATED"/>
    <property type="match status" value="1"/>
</dbReference>
<dbReference type="GO" id="GO:0030015">
    <property type="term" value="C:CCR4-NOT core complex"/>
    <property type="evidence" value="ECO:0007669"/>
    <property type="project" value="InterPro"/>
</dbReference>
<keyword evidence="3" id="KW-0804">Transcription</keyword>
<evidence type="ECO:0000256" key="1">
    <source>
        <dbReference type="ARBA" id="ARBA00007682"/>
    </source>
</evidence>
<feature type="compositionally biased region" description="Basic and acidic residues" evidence="4">
    <location>
        <begin position="217"/>
        <end position="229"/>
    </location>
</feature>
<evidence type="ECO:0000256" key="2">
    <source>
        <dbReference type="ARBA" id="ARBA00023015"/>
    </source>
</evidence>
<dbReference type="AlphaFoldDB" id="A0A423XL21"/>
<reference evidence="6 7" key="1">
    <citation type="submission" date="2015-09" db="EMBL/GenBank/DDBJ databases">
        <title>Host preference determinants of Valsa canker pathogens revealed by comparative genomics.</title>
        <authorList>
            <person name="Yin Z."/>
            <person name="Huang L."/>
        </authorList>
    </citation>
    <scope>NUCLEOTIDE SEQUENCE [LARGE SCALE GENOMIC DNA]</scope>
    <source>
        <strain evidence="6 7">SXYLt</strain>
    </source>
</reference>
<dbReference type="Pfam" id="PF04153">
    <property type="entry name" value="NOT2_3_5_C"/>
    <property type="match status" value="1"/>
</dbReference>
<dbReference type="OrthoDB" id="258627at2759"/>
<dbReference type="InParanoid" id="A0A423XL21"/>
<keyword evidence="7" id="KW-1185">Reference proteome</keyword>
<accession>A0A423XL21</accession>
<feature type="compositionally biased region" description="Polar residues" evidence="4">
    <location>
        <begin position="108"/>
        <end position="135"/>
    </location>
</feature>
<comment type="caution">
    <text evidence="6">The sequence shown here is derived from an EMBL/GenBank/DDBJ whole genome shotgun (WGS) entry which is preliminary data.</text>
</comment>
<dbReference type="GO" id="GO:0000289">
    <property type="term" value="P:nuclear-transcribed mRNA poly(A) tail shortening"/>
    <property type="evidence" value="ECO:0007669"/>
    <property type="project" value="UniProtKB-ARBA"/>
</dbReference>
<evidence type="ECO:0000256" key="3">
    <source>
        <dbReference type="ARBA" id="ARBA00023163"/>
    </source>
</evidence>
<evidence type="ECO:0000313" key="7">
    <source>
        <dbReference type="Proteomes" id="UP000285146"/>
    </source>
</evidence>
<feature type="region of interest" description="Disordered" evidence="4">
    <location>
        <begin position="193"/>
        <end position="261"/>
    </location>
</feature>
<sequence length="459" mass="49726">MSTPPVQQQSSAEVAKSWSQVAALCDSNEEIGEETGEDHPKYRRATEALKVAVTAGEFPQLSNNAQLSAANQQSLWGAQAARNLGGPAPRNPGSAIPQQAQQDDIFSPASRLSSSQNSFRFGSQASIGQPQQAQVSGGDEFPPLNRNVNGDIGQDRVPGLITGLNIGSQGAVASPPAQARGPGNGLLNAVTANTRASEARSPVGARPSEGRSSITEDDARPTPTFREDGLASQPTLLEASGQPIEVRSPLGASGNEGSSNKAIEAPLESSSLAAQDPLAGMSEGDKWGIKGLLALMAKYPSYHALAHGMNPAELGLDLSSDIPISTQSFSLTSNEAPKPLLPKFSLPECYTVRNTQPIEQKMPNFTEETLLYMFYANPQDKHQYLAAQQLYSRGWRWHKVHRFWLTKDIEMQPLSISPEAERGYYVIWNIKEWVRERRELVLRYSDLETFPDINQGPHS</sequence>
<dbReference type="Proteomes" id="UP000285146">
    <property type="component" value="Unassembled WGS sequence"/>
</dbReference>
<gene>
    <name evidence="6" type="ORF">VPNG_01664</name>
</gene>
<evidence type="ECO:0000313" key="6">
    <source>
        <dbReference type="EMBL" id="ROW16746.1"/>
    </source>
</evidence>